<dbReference type="InterPro" id="IPR019734">
    <property type="entry name" value="TPR_rpt"/>
</dbReference>
<evidence type="ECO:0000313" key="2">
    <source>
        <dbReference type="EMBL" id="VXD12311.1"/>
    </source>
</evidence>
<organism evidence="2 3">
    <name type="scientific">Planktothrix paucivesiculata PCC 9631</name>
    <dbReference type="NCBI Taxonomy" id="671071"/>
    <lineage>
        <taxon>Bacteria</taxon>
        <taxon>Bacillati</taxon>
        <taxon>Cyanobacteriota</taxon>
        <taxon>Cyanophyceae</taxon>
        <taxon>Oscillatoriophycideae</taxon>
        <taxon>Oscillatoriales</taxon>
        <taxon>Microcoleaceae</taxon>
        <taxon>Planktothrix</taxon>
    </lineage>
</organism>
<evidence type="ECO:0000313" key="3">
    <source>
        <dbReference type="Proteomes" id="UP000182190"/>
    </source>
</evidence>
<keyword evidence="3" id="KW-1185">Reference proteome</keyword>
<dbReference type="Gene3D" id="1.25.40.10">
    <property type="entry name" value="Tetratricopeptide repeat domain"/>
    <property type="match status" value="1"/>
</dbReference>
<accession>A0A7Z9BFZ9</accession>
<dbReference type="PANTHER" id="PTHR44998:SF1">
    <property type="entry name" value="UDP-N-ACETYLGLUCOSAMINE--PEPTIDE N-ACETYLGLUCOSAMINYLTRANSFERASE 110 KDA SUBUNIT"/>
    <property type="match status" value="1"/>
</dbReference>
<proteinExistence type="predicted"/>
<dbReference type="AlphaFoldDB" id="A0A7Z9BFZ9"/>
<protein>
    <submittedName>
        <fullName evidence="2">Uncharacterized protein</fullName>
    </submittedName>
</protein>
<dbReference type="PANTHER" id="PTHR44998">
    <property type="match status" value="1"/>
</dbReference>
<dbReference type="Pfam" id="PF13414">
    <property type="entry name" value="TPR_11"/>
    <property type="match status" value="2"/>
</dbReference>
<dbReference type="InterPro" id="IPR011990">
    <property type="entry name" value="TPR-like_helical_dom_sf"/>
</dbReference>
<reference evidence="2" key="1">
    <citation type="submission" date="2019-10" db="EMBL/GenBank/DDBJ databases">
        <authorList>
            <consortium name="Genoscope - CEA"/>
            <person name="William W."/>
        </authorList>
    </citation>
    <scope>NUCLEOTIDE SEQUENCE [LARGE SCALE GENOMIC DNA]</scope>
    <source>
        <strain evidence="2">BBR_PRJEB10994</strain>
    </source>
</reference>
<evidence type="ECO:0000256" key="1">
    <source>
        <dbReference type="PROSITE-ProRule" id="PRU00339"/>
    </source>
</evidence>
<sequence>MYDQQNPQNIKKFRLALTVRNRTLILSVILTLSLWNVAPSARGQALVPYTPPLDSEQLKQTGLGLLEEAAQLTRFQQYQLALPRAELATQLAPDSYQAWALLGSLYLQLDELDKGIEFLQKAKTLEPKDPGIQFILGEAYFKKGDYQKSVQFLEAALKLDPKVPGALFDLGNAYYKLGRLEQAILQYEKAFAQESSLWPAINNVGLVKYEQGEIDTAISKWRQAIKIDPKAAEPLLALAVGLYTKGEAAEALSLGETALRLDGRYADSDYLKENLWGDRLLKDTEKFLANPQIQKVLVQVKDTQPTPPSP</sequence>
<dbReference type="Pfam" id="PF13181">
    <property type="entry name" value="TPR_8"/>
    <property type="match status" value="1"/>
</dbReference>
<feature type="repeat" description="TPR" evidence="1">
    <location>
        <begin position="198"/>
        <end position="231"/>
    </location>
</feature>
<dbReference type="SMART" id="SM00028">
    <property type="entry name" value="TPR"/>
    <property type="match status" value="5"/>
</dbReference>
<dbReference type="SUPFAM" id="SSF48452">
    <property type="entry name" value="TPR-like"/>
    <property type="match status" value="1"/>
</dbReference>
<gene>
    <name evidence="2" type="ORF">PL9631_1060009</name>
</gene>
<dbReference type="PROSITE" id="PS50293">
    <property type="entry name" value="TPR_REGION"/>
    <property type="match status" value="1"/>
</dbReference>
<dbReference type="EMBL" id="CZCS02000009">
    <property type="protein sequence ID" value="VXD12311.1"/>
    <property type="molecule type" value="Genomic_DNA"/>
</dbReference>
<dbReference type="PROSITE" id="PS50005">
    <property type="entry name" value="TPR"/>
    <property type="match status" value="4"/>
</dbReference>
<feature type="repeat" description="TPR" evidence="1">
    <location>
        <begin position="164"/>
        <end position="197"/>
    </location>
</feature>
<name>A0A7Z9BFZ9_9CYAN</name>
<feature type="repeat" description="TPR" evidence="1">
    <location>
        <begin position="96"/>
        <end position="129"/>
    </location>
</feature>
<feature type="repeat" description="TPR" evidence="1">
    <location>
        <begin position="130"/>
        <end position="163"/>
    </location>
</feature>
<comment type="caution">
    <text evidence="2">The sequence shown here is derived from an EMBL/GenBank/DDBJ whole genome shotgun (WGS) entry which is preliminary data.</text>
</comment>
<dbReference type="Proteomes" id="UP000182190">
    <property type="component" value="Unassembled WGS sequence"/>
</dbReference>
<keyword evidence="1" id="KW-0802">TPR repeat</keyword>